<dbReference type="Pfam" id="PF05368">
    <property type="entry name" value="NmrA"/>
    <property type="match status" value="1"/>
</dbReference>
<evidence type="ECO:0000313" key="5">
    <source>
        <dbReference type="Proteomes" id="UP000256645"/>
    </source>
</evidence>
<dbReference type="SUPFAM" id="SSF51735">
    <property type="entry name" value="NAD(P)-binding Rossmann-fold domains"/>
    <property type="match status" value="1"/>
</dbReference>
<protein>
    <submittedName>
        <fullName evidence="4">Putative-like family protein</fullName>
    </submittedName>
</protein>
<dbReference type="InterPro" id="IPR036291">
    <property type="entry name" value="NAD(P)-bd_dom_sf"/>
</dbReference>
<accession>A0A3D8RBU2</accession>
<dbReference type="PANTHER" id="PTHR42748">
    <property type="entry name" value="NITROGEN METABOLITE REPRESSION PROTEIN NMRA FAMILY MEMBER"/>
    <property type="match status" value="1"/>
</dbReference>
<evidence type="ECO:0000256" key="2">
    <source>
        <dbReference type="ARBA" id="ARBA00022857"/>
    </source>
</evidence>
<dbReference type="InterPro" id="IPR008030">
    <property type="entry name" value="NmrA-like"/>
</dbReference>
<dbReference type="EMBL" id="PDLM01000008">
    <property type="protein sequence ID" value="RDW71388.1"/>
    <property type="molecule type" value="Genomic_DNA"/>
</dbReference>
<comment type="similarity">
    <text evidence="1">Belongs to the NmrA-type oxidoreductase family.</text>
</comment>
<sequence>MSTSTSSDRRTVLVTGATGNQGGAVIDEIIAAGKADELNLLAVTRNTESNGAKKLVSKAPQSIKLVQGDMNDCASLFGSIKEPIHSVFCVSIPAMGFGAKEGAEEITANALIDAAHENGVKHFVFTSVDRHGAESDSIDTECPHFISKAKIERHLKQKFSGPDHSWTILRPVAFMENITTGFAGKIFPTAWQVGLPSSTKLQVVSTKDIGWFGAQALLRPKDFAGRAVSLAGDELTFEQANAIFQREAGIEIPTTYGFLASFLLWAISDVGLMFKFFETKGYAADIEALKKEHPGLRSLEDWVKSSPFATKK</sequence>
<dbReference type="OrthoDB" id="9997102at2759"/>
<keyword evidence="5" id="KW-1185">Reference proteome</keyword>
<dbReference type="AlphaFoldDB" id="A0A3D8RBU2"/>
<dbReference type="Gene3D" id="3.40.50.720">
    <property type="entry name" value="NAD(P)-binding Rossmann-like Domain"/>
    <property type="match status" value="1"/>
</dbReference>
<proteinExistence type="inferred from homology"/>
<comment type="caution">
    <text evidence="4">The sequence shown here is derived from an EMBL/GenBank/DDBJ whole genome shotgun (WGS) entry which is preliminary data.</text>
</comment>
<evidence type="ECO:0000259" key="3">
    <source>
        <dbReference type="Pfam" id="PF05368"/>
    </source>
</evidence>
<dbReference type="Proteomes" id="UP000256645">
    <property type="component" value="Unassembled WGS sequence"/>
</dbReference>
<evidence type="ECO:0000256" key="1">
    <source>
        <dbReference type="ARBA" id="ARBA00006328"/>
    </source>
</evidence>
<dbReference type="PANTHER" id="PTHR42748:SF7">
    <property type="entry name" value="NMRA LIKE REDOX SENSOR 1-RELATED"/>
    <property type="match status" value="1"/>
</dbReference>
<organism evidence="4 5">
    <name type="scientific">Coleophoma cylindrospora</name>
    <dbReference type="NCBI Taxonomy" id="1849047"/>
    <lineage>
        <taxon>Eukaryota</taxon>
        <taxon>Fungi</taxon>
        <taxon>Dikarya</taxon>
        <taxon>Ascomycota</taxon>
        <taxon>Pezizomycotina</taxon>
        <taxon>Leotiomycetes</taxon>
        <taxon>Helotiales</taxon>
        <taxon>Dermateaceae</taxon>
        <taxon>Coleophoma</taxon>
    </lineage>
</organism>
<feature type="domain" description="NmrA-like" evidence="3">
    <location>
        <begin position="10"/>
        <end position="287"/>
    </location>
</feature>
<keyword evidence="2" id="KW-0521">NADP</keyword>
<reference evidence="4 5" key="1">
    <citation type="journal article" date="2018" name="IMA Fungus">
        <title>IMA Genome-F 9: Draft genome sequence of Annulohypoxylon stygium, Aspergillus mulundensis, Berkeleyomyces basicola (syn. Thielaviopsis basicola), Ceratocystis smalleyi, two Cercospora beticola strains, Coleophoma cylindrospora, Fusarium fracticaudum, Phialophora cf. hyalina, and Morchella septimelata.</title>
        <authorList>
            <person name="Wingfield B.D."/>
            <person name="Bills G.F."/>
            <person name="Dong Y."/>
            <person name="Huang W."/>
            <person name="Nel W.J."/>
            <person name="Swalarsk-Parry B.S."/>
            <person name="Vaghefi N."/>
            <person name="Wilken P.M."/>
            <person name="An Z."/>
            <person name="de Beer Z.W."/>
            <person name="De Vos L."/>
            <person name="Chen L."/>
            <person name="Duong T.A."/>
            <person name="Gao Y."/>
            <person name="Hammerbacher A."/>
            <person name="Kikkert J.R."/>
            <person name="Li Y."/>
            <person name="Li H."/>
            <person name="Li K."/>
            <person name="Li Q."/>
            <person name="Liu X."/>
            <person name="Ma X."/>
            <person name="Naidoo K."/>
            <person name="Pethybridge S.J."/>
            <person name="Sun J."/>
            <person name="Steenkamp E.T."/>
            <person name="van der Nest M.A."/>
            <person name="van Wyk S."/>
            <person name="Wingfield M.J."/>
            <person name="Xiong C."/>
            <person name="Yue Q."/>
            <person name="Zhang X."/>
        </authorList>
    </citation>
    <scope>NUCLEOTIDE SEQUENCE [LARGE SCALE GENOMIC DNA]</scope>
    <source>
        <strain evidence="4 5">BP6252</strain>
    </source>
</reference>
<gene>
    <name evidence="4" type="ORF">BP6252_07951</name>
</gene>
<evidence type="ECO:0000313" key="4">
    <source>
        <dbReference type="EMBL" id="RDW71388.1"/>
    </source>
</evidence>
<dbReference type="STRING" id="1849047.A0A3D8RBU2"/>
<dbReference type="InterPro" id="IPR051164">
    <property type="entry name" value="NmrA-like_oxidored"/>
</dbReference>
<dbReference type="Gene3D" id="3.90.25.10">
    <property type="entry name" value="UDP-galactose 4-epimerase, domain 1"/>
    <property type="match status" value="1"/>
</dbReference>
<dbReference type="GO" id="GO:0005634">
    <property type="term" value="C:nucleus"/>
    <property type="evidence" value="ECO:0007669"/>
    <property type="project" value="TreeGrafter"/>
</dbReference>
<name>A0A3D8RBU2_9HELO</name>